<organism evidence="16 17">
    <name type="scientific">Daphnia pulex</name>
    <name type="common">Water flea</name>
    <dbReference type="NCBI Taxonomy" id="6669"/>
    <lineage>
        <taxon>Eukaryota</taxon>
        <taxon>Metazoa</taxon>
        <taxon>Ecdysozoa</taxon>
        <taxon>Arthropoda</taxon>
        <taxon>Crustacea</taxon>
        <taxon>Branchiopoda</taxon>
        <taxon>Diplostraca</taxon>
        <taxon>Cladocera</taxon>
        <taxon>Anomopoda</taxon>
        <taxon>Daphniidae</taxon>
        <taxon>Daphnia</taxon>
    </lineage>
</organism>
<dbReference type="AlphaFoldDB" id="E9GVR5"/>
<keyword evidence="3" id="KW-0813">Transport</keyword>
<evidence type="ECO:0000256" key="9">
    <source>
        <dbReference type="ARBA" id="ARBA00023170"/>
    </source>
</evidence>
<keyword evidence="4" id="KW-1003">Cell membrane</keyword>
<evidence type="ECO:0000259" key="14">
    <source>
        <dbReference type="Pfam" id="PF00060"/>
    </source>
</evidence>
<name>E9GVR5_DAPPU</name>
<feature type="transmembrane region" description="Helical" evidence="13">
    <location>
        <begin position="110"/>
        <end position="130"/>
    </location>
</feature>
<dbReference type="FunFam" id="3.40.190.10:FF:000257">
    <property type="entry name" value="Uncharacterized protein"/>
    <property type="match status" value="1"/>
</dbReference>
<keyword evidence="17" id="KW-1185">Reference proteome</keyword>
<dbReference type="FunCoup" id="E9GVR5">
    <property type="interactions" value="110"/>
</dbReference>
<dbReference type="eggNOG" id="KOG1052">
    <property type="taxonomic scope" value="Eukaryota"/>
</dbReference>
<evidence type="ECO:0000256" key="13">
    <source>
        <dbReference type="SAM" id="Phobius"/>
    </source>
</evidence>
<feature type="domain" description="Ionotropic glutamate receptor C-terminal" evidence="14">
    <location>
        <begin position="131"/>
        <end position="377"/>
    </location>
</feature>
<dbReference type="InterPro" id="IPR019594">
    <property type="entry name" value="Glu/Gly-bd"/>
</dbReference>
<dbReference type="GO" id="GO:0050906">
    <property type="term" value="P:detection of stimulus involved in sensory perception"/>
    <property type="evidence" value="ECO:0007669"/>
    <property type="project" value="UniProtKB-ARBA"/>
</dbReference>
<dbReference type="Proteomes" id="UP000000305">
    <property type="component" value="Unassembled WGS sequence"/>
</dbReference>
<feature type="transmembrane region" description="Helical" evidence="13">
    <location>
        <begin position="137"/>
        <end position="155"/>
    </location>
</feature>
<evidence type="ECO:0000256" key="8">
    <source>
        <dbReference type="ARBA" id="ARBA00023136"/>
    </source>
</evidence>
<evidence type="ECO:0000256" key="6">
    <source>
        <dbReference type="ARBA" id="ARBA00022989"/>
    </source>
</evidence>
<keyword evidence="5 13" id="KW-0812">Transmembrane</keyword>
<feature type="transmembrane region" description="Helical" evidence="13">
    <location>
        <begin position="161"/>
        <end position="183"/>
    </location>
</feature>
<keyword evidence="7" id="KW-0406">Ion transport</keyword>
<proteinExistence type="inferred from homology"/>
<dbReference type="GO" id="GO:0005886">
    <property type="term" value="C:plasma membrane"/>
    <property type="evidence" value="ECO:0007669"/>
    <property type="project" value="UniProtKB-SubCell"/>
</dbReference>
<gene>
    <name evidence="16" type="ORF">DAPPUDRAFT_107033</name>
</gene>
<keyword evidence="11" id="KW-1071">Ligand-gated ion channel</keyword>
<evidence type="ECO:0000256" key="3">
    <source>
        <dbReference type="ARBA" id="ARBA00022448"/>
    </source>
</evidence>
<dbReference type="Pfam" id="PF10613">
    <property type="entry name" value="Lig_chan-Glu_bd"/>
    <property type="match status" value="1"/>
</dbReference>
<feature type="domain" description="Ionotropic glutamate receptor L-glutamate and glycine-binding" evidence="15">
    <location>
        <begin position="7"/>
        <end position="90"/>
    </location>
</feature>
<keyword evidence="12" id="KW-0407">Ion channel</keyword>
<evidence type="ECO:0000313" key="17">
    <source>
        <dbReference type="Proteomes" id="UP000000305"/>
    </source>
</evidence>
<evidence type="ECO:0000256" key="4">
    <source>
        <dbReference type="ARBA" id="ARBA00022475"/>
    </source>
</evidence>
<keyword evidence="10" id="KW-0325">Glycoprotein</keyword>
<evidence type="ECO:0008006" key="18">
    <source>
        <dbReference type="Google" id="ProtNLM"/>
    </source>
</evidence>
<evidence type="ECO:0000256" key="5">
    <source>
        <dbReference type="ARBA" id="ARBA00022692"/>
    </source>
</evidence>
<dbReference type="OrthoDB" id="5984008at2759"/>
<evidence type="ECO:0000259" key="15">
    <source>
        <dbReference type="Pfam" id="PF10613"/>
    </source>
</evidence>
<keyword evidence="8 13" id="KW-0472">Membrane</keyword>
<keyword evidence="6 13" id="KW-1133">Transmembrane helix</keyword>
<evidence type="ECO:0000256" key="1">
    <source>
        <dbReference type="ARBA" id="ARBA00004651"/>
    </source>
</evidence>
<dbReference type="InterPro" id="IPR001320">
    <property type="entry name" value="Iontro_rcpt_C"/>
</dbReference>
<feature type="transmembrane region" description="Helical" evidence="13">
    <location>
        <begin position="372"/>
        <end position="393"/>
    </location>
</feature>
<dbReference type="GO" id="GO:0015276">
    <property type="term" value="F:ligand-gated monoatomic ion channel activity"/>
    <property type="evidence" value="ECO:0007669"/>
    <property type="project" value="InterPro"/>
</dbReference>
<dbReference type="SUPFAM" id="SSF53850">
    <property type="entry name" value="Periplasmic binding protein-like II"/>
    <property type="match status" value="1"/>
</dbReference>
<accession>E9GVR5</accession>
<dbReference type="PANTHER" id="PTHR42643:SF24">
    <property type="entry name" value="IONOTROPIC RECEPTOR 60A"/>
    <property type="match status" value="1"/>
</dbReference>
<dbReference type="PANTHER" id="PTHR42643">
    <property type="entry name" value="IONOTROPIC RECEPTOR 20A-RELATED"/>
    <property type="match status" value="1"/>
</dbReference>
<dbReference type="KEGG" id="dpx:DAPPUDRAFT_107033"/>
<reference evidence="16 17" key="1">
    <citation type="journal article" date="2011" name="Science">
        <title>The ecoresponsive genome of Daphnia pulex.</title>
        <authorList>
            <person name="Colbourne J.K."/>
            <person name="Pfrender M.E."/>
            <person name="Gilbert D."/>
            <person name="Thomas W.K."/>
            <person name="Tucker A."/>
            <person name="Oakley T.H."/>
            <person name="Tokishita S."/>
            <person name="Aerts A."/>
            <person name="Arnold G.J."/>
            <person name="Basu M.K."/>
            <person name="Bauer D.J."/>
            <person name="Caceres C.E."/>
            <person name="Carmel L."/>
            <person name="Casola C."/>
            <person name="Choi J.H."/>
            <person name="Detter J.C."/>
            <person name="Dong Q."/>
            <person name="Dusheyko S."/>
            <person name="Eads B.D."/>
            <person name="Frohlich T."/>
            <person name="Geiler-Samerotte K.A."/>
            <person name="Gerlach D."/>
            <person name="Hatcher P."/>
            <person name="Jogdeo S."/>
            <person name="Krijgsveld J."/>
            <person name="Kriventseva E.V."/>
            <person name="Kultz D."/>
            <person name="Laforsch C."/>
            <person name="Lindquist E."/>
            <person name="Lopez J."/>
            <person name="Manak J.R."/>
            <person name="Muller J."/>
            <person name="Pangilinan J."/>
            <person name="Patwardhan R.P."/>
            <person name="Pitluck S."/>
            <person name="Pritham E.J."/>
            <person name="Rechtsteiner A."/>
            <person name="Rho M."/>
            <person name="Rogozin I.B."/>
            <person name="Sakarya O."/>
            <person name="Salamov A."/>
            <person name="Schaack S."/>
            <person name="Shapiro H."/>
            <person name="Shiga Y."/>
            <person name="Skalitzky C."/>
            <person name="Smith Z."/>
            <person name="Souvorov A."/>
            <person name="Sung W."/>
            <person name="Tang Z."/>
            <person name="Tsuchiya D."/>
            <person name="Tu H."/>
            <person name="Vos H."/>
            <person name="Wang M."/>
            <person name="Wolf Y.I."/>
            <person name="Yamagata H."/>
            <person name="Yamada T."/>
            <person name="Ye Y."/>
            <person name="Shaw J.R."/>
            <person name="Andrews J."/>
            <person name="Crease T.J."/>
            <person name="Tang H."/>
            <person name="Lucas S.M."/>
            <person name="Robertson H.M."/>
            <person name="Bork P."/>
            <person name="Koonin E.V."/>
            <person name="Zdobnov E.M."/>
            <person name="Grigoriev I.V."/>
            <person name="Lynch M."/>
            <person name="Boore J.L."/>
        </authorList>
    </citation>
    <scope>NUCLEOTIDE SEQUENCE [LARGE SCALE GENOMIC DNA]</scope>
</reference>
<dbReference type="HOGENOM" id="CLU_057926_0_0_1"/>
<protein>
    <recommendedName>
        <fullName evidence="18">Ionotropic glutamate receptor L-glutamate and glycine-binding domain-containing protein</fullName>
    </recommendedName>
</protein>
<keyword evidence="9" id="KW-0675">Receptor</keyword>
<dbReference type="EMBL" id="GL732568">
    <property type="protein sequence ID" value="EFX76456.1"/>
    <property type="molecule type" value="Genomic_DNA"/>
</dbReference>
<comment type="subcellular location">
    <subcellularLocation>
        <location evidence="1">Cell membrane</location>
        <topology evidence="1">Multi-pass membrane protein</topology>
    </subcellularLocation>
</comment>
<dbReference type="InParanoid" id="E9GVR5"/>
<evidence type="ECO:0000313" key="16">
    <source>
        <dbReference type="EMBL" id="EFX76456.1"/>
    </source>
</evidence>
<evidence type="ECO:0000256" key="7">
    <source>
        <dbReference type="ARBA" id="ARBA00023065"/>
    </source>
</evidence>
<evidence type="ECO:0000256" key="11">
    <source>
        <dbReference type="ARBA" id="ARBA00023286"/>
    </source>
</evidence>
<comment type="similarity">
    <text evidence="2">Belongs to the glutamate-gated ion channel (TC 1.A.10.1) family.</text>
</comment>
<sequence>MGMIESQLIAVISQNLNFTYEIIVPTDVLELGSPDEKKKNGAWTGVFGQLVRDEVDLSISFGPLFYSRYSAVDVTVSIILDDISIMVPYPKAINSAGSYLTGAFSPMTQVFLYVSFGLVPIALWIVALITKKGEQDLGVIFMFIAAVALGQGGYLRQYGHYSFAIRLIHGSWLIALLVITYAFSGQLISIITTPKFDFIVRSIEDVAANQDIQPLIVNESSTQAEFEDSSNPIFQAIFNRVKENPNKLLVPSSSEFVDLLLTEPNQVLIMSGMLADSEIQEDYRNNKVCRATLLPKVVKSTANSLYLRKDSQYTLALNKELLLLRQAGLSEYLDGTFGQYSSRCYIDQKSMTGGSKQNGPSSPLSLYNLRGVFYTIGYLLLICFVVFVCEFMWHCYRQV</sequence>
<evidence type="ECO:0000256" key="2">
    <source>
        <dbReference type="ARBA" id="ARBA00008685"/>
    </source>
</evidence>
<dbReference type="Pfam" id="PF00060">
    <property type="entry name" value="Lig_chan"/>
    <property type="match status" value="1"/>
</dbReference>
<evidence type="ECO:0000256" key="12">
    <source>
        <dbReference type="ARBA" id="ARBA00023303"/>
    </source>
</evidence>
<evidence type="ECO:0000256" key="10">
    <source>
        <dbReference type="ARBA" id="ARBA00023180"/>
    </source>
</evidence>
<dbReference type="Gene3D" id="3.40.190.10">
    <property type="entry name" value="Periplasmic binding protein-like II"/>
    <property type="match status" value="3"/>
</dbReference>
<dbReference type="InterPro" id="IPR052192">
    <property type="entry name" value="Insect_Ionotropic_Sensory_Rcpt"/>
</dbReference>